<feature type="compositionally biased region" description="Basic and acidic residues" evidence="1">
    <location>
        <begin position="55"/>
        <end position="74"/>
    </location>
</feature>
<keyword evidence="3" id="KW-1185">Reference proteome</keyword>
<dbReference type="Proteomes" id="UP000324222">
    <property type="component" value="Unassembled WGS sequence"/>
</dbReference>
<evidence type="ECO:0000256" key="1">
    <source>
        <dbReference type="SAM" id="MobiDB-lite"/>
    </source>
</evidence>
<protein>
    <submittedName>
        <fullName evidence="2">Uncharacterized protein</fullName>
    </submittedName>
</protein>
<sequence>MTRQDKASQGVSSPREHNRKQQAEGSERWAAGREGSGPVMSHGDSVLGPIMPDVAWRRGEERRGERKGGGEEGR</sequence>
<feature type="region of interest" description="Disordered" evidence="1">
    <location>
        <begin position="1"/>
        <end position="74"/>
    </location>
</feature>
<dbReference type="AlphaFoldDB" id="A0A5B7I0D6"/>
<gene>
    <name evidence="2" type="ORF">E2C01_073309</name>
</gene>
<evidence type="ECO:0000313" key="2">
    <source>
        <dbReference type="EMBL" id="MPC78811.1"/>
    </source>
</evidence>
<name>A0A5B7I0D6_PORTR</name>
<comment type="caution">
    <text evidence="2">The sequence shown here is derived from an EMBL/GenBank/DDBJ whole genome shotgun (WGS) entry which is preliminary data.</text>
</comment>
<dbReference type="EMBL" id="VSRR010049431">
    <property type="protein sequence ID" value="MPC78811.1"/>
    <property type="molecule type" value="Genomic_DNA"/>
</dbReference>
<evidence type="ECO:0000313" key="3">
    <source>
        <dbReference type="Proteomes" id="UP000324222"/>
    </source>
</evidence>
<proteinExistence type="predicted"/>
<organism evidence="2 3">
    <name type="scientific">Portunus trituberculatus</name>
    <name type="common">Swimming crab</name>
    <name type="synonym">Neptunus trituberculatus</name>
    <dbReference type="NCBI Taxonomy" id="210409"/>
    <lineage>
        <taxon>Eukaryota</taxon>
        <taxon>Metazoa</taxon>
        <taxon>Ecdysozoa</taxon>
        <taxon>Arthropoda</taxon>
        <taxon>Crustacea</taxon>
        <taxon>Multicrustacea</taxon>
        <taxon>Malacostraca</taxon>
        <taxon>Eumalacostraca</taxon>
        <taxon>Eucarida</taxon>
        <taxon>Decapoda</taxon>
        <taxon>Pleocyemata</taxon>
        <taxon>Brachyura</taxon>
        <taxon>Eubrachyura</taxon>
        <taxon>Portunoidea</taxon>
        <taxon>Portunidae</taxon>
        <taxon>Portuninae</taxon>
        <taxon>Portunus</taxon>
    </lineage>
</organism>
<accession>A0A5B7I0D6</accession>
<reference evidence="2 3" key="1">
    <citation type="submission" date="2019-05" db="EMBL/GenBank/DDBJ databases">
        <title>Another draft genome of Portunus trituberculatus and its Hox gene families provides insights of decapod evolution.</title>
        <authorList>
            <person name="Jeong J.-H."/>
            <person name="Song I."/>
            <person name="Kim S."/>
            <person name="Choi T."/>
            <person name="Kim D."/>
            <person name="Ryu S."/>
            <person name="Kim W."/>
        </authorList>
    </citation>
    <scope>NUCLEOTIDE SEQUENCE [LARGE SCALE GENOMIC DNA]</scope>
    <source>
        <tissue evidence="2">Muscle</tissue>
    </source>
</reference>
<feature type="compositionally biased region" description="Basic and acidic residues" evidence="1">
    <location>
        <begin position="14"/>
        <end position="31"/>
    </location>
</feature>